<accession>A0A2M7DPH2</accession>
<evidence type="ECO:0000313" key="3">
    <source>
        <dbReference type="Proteomes" id="UP000228896"/>
    </source>
</evidence>
<protein>
    <recommendedName>
        <fullName evidence="1">PurE domain-containing protein</fullName>
    </recommendedName>
</protein>
<feature type="domain" description="PurE" evidence="1">
    <location>
        <begin position="21"/>
        <end position="157"/>
    </location>
</feature>
<dbReference type="Pfam" id="PF00731">
    <property type="entry name" value="AIRC"/>
    <property type="match status" value="1"/>
</dbReference>
<gene>
    <name evidence="2" type="ORF">COS18_02315</name>
</gene>
<evidence type="ECO:0000313" key="2">
    <source>
        <dbReference type="EMBL" id="PIV51667.1"/>
    </source>
</evidence>
<reference evidence="3" key="1">
    <citation type="submission" date="2017-09" db="EMBL/GenBank/DDBJ databases">
        <title>Depth-based differentiation of microbial function through sediment-hosted aquifers and enrichment of novel symbionts in the deep terrestrial subsurface.</title>
        <authorList>
            <person name="Probst A.J."/>
            <person name="Ladd B."/>
            <person name="Jarett J.K."/>
            <person name="Geller-Mcgrath D.E."/>
            <person name="Sieber C.M.K."/>
            <person name="Emerson J.B."/>
            <person name="Anantharaman K."/>
            <person name="Thomas B.C."/>
            <person name="Malmstrom R."/>
            <person name="Stieglmeier M."/>
            <person name="Klingl A."/>
            <person name="Woyke T."/>
            <person name="Ryan C.M."/>
            <person name="Banfield J.F."/>
        </authorList>
    </citation>
    <scope>NUCLEOTIDE SEQUENCE [LARGE SCALE GENOMIC DNA]</scope>
</reference>
<organism evidence="2 3">
    <name type="scientific">Candidatus Falkowbacteria bacterium CG02_land_8_20_14_3_00_36_14</name>
    <dbReference type="NCBI Taxonomy" id="1974560"/>
    <lineage>
        <taxon>Bacteria</taxon>
        <taxon>Candidatus Falkowiibacteriota</taxon>
    </lineage>
</organism>
<sequence length="190" mass="20928">MQLKFHSVKLKTYCKGGMIMAQVLVIEGSRTDDKNTNILLKILCECNVDYRVDCASAHWYAGLIYADYIKKIKEKIIIFIGGMSPSAPGIISAILRNLNKHDTIVIGIPADKAARSAIEDLPMGTPVLMPGFNTTSVKHSIINGGLTAAKLALAQSNNELIRDGLSDWFLNKHRKKPIERIVLNDKGLIP</sequence>
<dbReference type="Proteomes" id="UP000228896">
    <property type="component" value="Unassembled WGS sequence"/>
</dbReference>
<comment type="caution">
    <text evidence="2">The sequence shown here is derived from an EMBL/GenBank/DDBJ whole genome shotgun (WGS) entry which is preliminary data.</text>
</comment>
<proteinExistence type="predicted"/>
<dbReference type="GO" id="GO:0006189">
    <property type="term" value="P:'de novo' IMP biosynthetic process"/>
    <property type="evidence" value="ECO:0007669"/>
    <property type="project" value="InterPro"/>
</dbReference>
<name>A0A2M7DPH2_9BACT</name>
<dbReference type="SMART" id="SM01001">
    <property type="entry name" value="AIRC"/>
    <property type="match status" value="1"/>
</dbReference>
<dbReference type="EMBL" id="PETS01000051">
    <property type="protein sequence ID" value="PIV51667.1"/>
    <property type="molecule type" value="Genomic_DNA"/>
</dbReference>
<dbReference type="SUPFAM" id="SSF52255">
    <property type="entry name" value="N5-CAIR mutase (phosphoribosylaminoimidazole carboxylase, PurE)"/>
    <property type="match status" value="1"/>
</dbReference>
<evidence type="ECO:0000259" key="1">
    <source>
        <dbReference type="SMART" id="SM01001"/>
    </source>
</evidence>
<dbReference type="AlphaFoldDB" id="A0A2M7DPH2"/>
<dbReference type="InterPro" id="IPR000031">
    <property type="entry name" value="PurE_dom"/>
</dbReference>
<dbReference type="Gene3D" id="3.40.50.1970">
    <property type="match status" value="1"/>
</dbReference>